<accession>A0A7T8HLL6</accession>
<dbReference type="AlphaFoldDB" id="A0A7T8HLL6"/>
<organism evidence="1 2">
    <name type="scientific">Caligus rogercresseyi</name>
    <name type="common">Sea louse</name>
    <dbReference type="NCBI Taxonomy" id="217165"/>
    <lineage>
        <taxon>Eukaryota</taxon>
        <taxon>Metazoa</taxon>
        <taxon>Ecdysozoa</taxon>
        <taxon>Arthropoda</taxon>
        <taxon>Crustacea</taxon>
        <taxon>Multicrustacea</taxon>
        <taxon>Hexanauplia</taxon>
        <taxon>Copepoda</taxon>
        <taxon>Siphonostomatoida</taxon>
        <taxon>Caligidae</taxon>
        <taxon>Caligus</taxon>
    </lineage>
</organism>
<feature type="non-terminal residue" evidence="1">
    <location>
        <position position="1"/>
    </location>
</feature>
<protein>
    <submittedName>
        <fullName evidence="1">Nuclear receptor ROR-beta</fullName>
    </submittedName>
</protein>
<gene>
    <name evidence="1" type="ORF">FKW44_004275</name>
</gene>
<keyword evidence="1" id="KW-0675">Receptor</keyword>
<keyword evidence="2" id="KW-1185">Reference proteome</keyword>
<dbReference type="EMBL" id="CP045892">
    <property type="protein sequence ID" value="QQP52207.1"/>
    <property type="molecule type" value="Genomic_DNA"/>
</dbReference>
<reference evidence="2" key="1">
    <citation type="submission" date="2021-01" db="EMBL/GenBank/DDBJ databases">
        <title>Caligus Genome Assembly.</title>
        <authorList>
            <person name="Gallardo-Escarate C."/>
        </authorList>
    </citation>
    <scope>NUCLEOTIDE SEQUENCE [LARGE SCALE GENOMIC DNA]</scope>
</reference>
<evidence type="ECO:0000313" key="1">
    <source>
        <dbReference type="EMBL" id="QQP52207.1"/>
    </source>
</evidence>
<proteinExistence type="predicted"/>
<dbReference type="Proteomes" id="UP000595437">
    <property type="component" value="Chromosome 3"/>
</dbReference>
<feature type="non-terminal residue" evidence="1">
    <location>
        <position position="76"/>
    </location>
</feature>
<name>A0A7T8HLL6_CALRO</name>
<sequence length="76" mass="8073">PKLKSFPVKSVGTNPRVFIMASSPVRDAKASSVALRALSSTTSVPVKRTAPLTASIEIAASSAVYKKCWPWGCHET</sequence>
<evidence type="ECO:0000313" key="2">
    <source>
        <dbReference type="Proteomes" id="UP000595437"/>
    </source>
</evidence>